<protein>
    <submittedName>
        <fullName evidence="2">Uncharacterized protein</fullName>
    </submittedName>
</protein>
<feature type="compositionally biased region" description="Acidic residues" evidence="1">
    <location>
        <begin position="10"/>
        <end position="43"/>
    </location>
</feature>
<feature type="compositionally biased region" description="Basic and acidic residues" evidence="1">
    <location>
        <begin position="44"/>
        <end position="64"/>
    </location>
</feature>
<proteinExistence type="predicted"/>
<sequence>MTSSVSVGISEEEEEDQEINVDSNGEEMEEDFDLEDSEAAEEDERLRADETDVEKDDSSDSRDVKAAMALPFSISRLLGRDDAKPSPDIALYSHPGYFSRASPPTSDSLIFTAGNGVIRVPAHRPANPGLHTPGIAAPFPWLAAAMDPALMHRSAAPQLDIIDKYLNNNSKVASTLPSPIEIKSVKK</sequence>
<dbReference type="Proteomes" id="UP001152759">
    <property type="component" value="Chromosome 4"/>
</dbReference>
<organism evidence="2 3">
    <name type="scientific">Bemisia tabaci</name>
    <name type="common">Sweetpotato whitefly</name>
    <name type="synonym">Aleurodes tabaci</name>
    <dbReference type="NCBI Taxonomy" id="7038"/>
    <lineage>
        <taxon>Eukaryota</taxon>
        <taxon>Metazoa</taxon>
        <taxon>Ecdysozoa</taxon>
        <taxon>Arthropoda</taxon>
        <taxon>Hexapoda</taxon>
        <taxon>Insecta</taxon>
        <taxon>Pterygota</taxon>
        <taxon>Neoptera</taxon>
        <taxon>Paraneoptera</taxon>
        <taxon>Hemiptera</taxon>
        <taxon>Sternorrhyncha</taxon>
        <taxon>Aleyrodoidea</taxon>
        <taxon>Aleyrodidae</taxon>
        <taxon>Aleyrodinae</taxon>
        <taxon>Bemisia</taxon>
    </lineage>
</organism>
<dbReference type="EMBL" id="OU963865">
    <property type="protein sequence ID" value="CAH0389115.1"/>
    <property type="molecule type" value="Genomic_DNA"/>
</dbReference>
<accession>A0A9P0ABP2</accession>
<feature type="region of interest" description="Disordered" evidence="1">
    <location>
        <begin position="1"/>
        <end position="64"/>
    </location>
</feature>
<name>A0A9P0ABP2_BEMTA</name>
<keyword evidence="3" id="KW-1185">Reference proteome</keyword>
<evidence type="ECO:0000256" key="1">
    <source>
        <dbReference type="SAM" id="MobiDB-lite"/>
    </source>
</evidence>
<evidence type="ECO:0000313" key="2">
    <source>
        <dbReference type="EMBL" id="CAH0389115.1"/>
    </source>
</evidence>
<reference evidence="2" key="1">
    <citation type="submission" date="2021-12" db="EMBL/GenBank/DDBJ databases">
        <authorList>
            <person name="King R."/>
        </authorList>
    </citation>
    <scope>NUCLEOTIDE SEQUENCE</scope>
</reference>
<dbReference type="AlphaFoldDB" id="A0A9P0ABP2"/>
<evidence type="ECO:0000313" key="3">
    <source>
        <dbReference type="Proteomes" id="UP001152759"/>
    </source>
</evidence>
<gene>
    <name evidence="2" type="ORF">BEMITA_LOCUS7980</name>
</gene>